<sequence>MPTPHSPELEGRIATALKEAGVLERKITKLLEEYYRFETLWKSRTRGVVTGLKTLRQTVNGEAATLRPLLGRLRRLSSEGAEELGSEQAEFVQRICTFLQCSNVPSQETSWEIVKRCHGLHRLATHFSRHYSVGGGSACLLCNPASGTGILQARKCPPIGHQARRQANKEVVWVDAVVDDGKTWLRIVSVSEKSLLFDMAAGGWDWDAGDDHKEEGRSGDENEVRLLEGTLDQGDEDDDDGISLVVMVRRLVEAARANRHQNRIPRLHIVLPRITESSNPEIARLIRQIRGMGRCRGRNGAGTAEVEIIVSCANSPFLTASCPPVADALANLLPKKLANLTSTVNLDCTVLIALVSDICHMPRQVAASKVAFQKYASQQLLEELTDGSSLVAHLYPALRSRRLVCTPTAAAQFWEIIDTIASPTEATRAAAILPRSPGQGRADPVVELQRLSEHVVDSGLKLPIEVAGPPEGTEERFNVQRLVERGLLPTVAAKVASSPEISELNRGIVFYGWVQGITTVTCNNTLAKQLMRLVDECRTADEEAGPNVWVHPVTRALLTKGKRGPKDEKSL</sequence>
<dbReference type="PANTHER" id="PTHR13379">
    <property type="entry name" value="UNCHARACTERIZED DUF1308"/>
    <property type="match status" value="1"/>
</dbReference>
<protein>
    <recommendedName>
        <fullName evidence="3">DUF1308 domain-containing protein</fullName>
    </recommendedName>
</protein>
<comment type="caution">
    <text evidence="1">The sequence shown here is derived from an EMBL/GenBank/DDBJ whole genome shotgun (WGS) entry which is preliminary data.</text>
</comment>
<organism evidence="1 2">
    <name type="scientific">Phialemonium thermophilum</name>
    <dbReference type="NCBI Taxonomy" id="223376"/>
    <lineage>
        <taxon>Eukaryota</taxon>
        <taxon>Fungi</taxon>
        <taxon>Dikarya</taxon>
        <taxon>Ascomycota</taxon>
        <taxon>Pezizomycotina</taxon>
        <taxon>Sordariomycetes</taxon>
        <taxon>Sordariomycetidae</taxon>
        <taxon>Cephalothecales</taxon>
        <taxon>Cephalothecaceae</taxon>
        <taxon>Phialemonium</taxon>
    </lineage>
</organism>
<evidence type="ECO:0000313" key="1">
    <source>
        <dbReference type="EMBL" id="KAL1872441.1"/>
    </source>
</evidence>
<dbReference type="EMBL" id="JAZHXJ010000138">
    <property type="protein sequence ID" value="KAL1872441.1"/>
    <property type="molecule type" value="Genomic_DNA"/>
</dbReference>
<dbReference type="Proteomes" id="UP001586593">
    <property type="component" value="Unassembled WGS sequence"/>
</dbReference>
<gene>
    <name evidence="1" type="ORF">VTK73DRAFT_1519</name>
</gene>
<keyword evidence="2" id="KW-1185">Reference proteome</keyword>
<evidence type="ECO:0000313" key="2">
    <source>
        <dbReference type="Proteomes" id="UP001586593"/>
    </source>
</evidence>
<accession>A0ABR3X9P0</accession>
<name>A0ABR3X9P0_9PEZI</name>
<dbReference type="PANTHER" id="PTHR13379:SF0">
    <property type="entry name" value="UPF0415 PROTEIN C7ORF25"/>
    <property type="match status" value="1"/>
</dbReference>
<proteinExistence type="predicted"/>
<evidence type="ECO:0008006" key="3">
    <source>
        <dbReference type="Google" id="ProtNLM"/>
    </source>
</evidence>
<reference evidence="1 2" key="1">
    <citation type="journal article" date="2024" name="Commun. Biol.">
        <title>Comparative genomic analysis of thermophilic fungi reveals convergent evolutionary adaptations and gene losses.</title>
        <authorList>
            <person name="Steindorff A.S."/>
            <person name="Aguilar-Pontes M.V."/>
            <person name="Robinson A.J."/>
            <person name="Andreopoulos B."/>
            <person name="LaButti K."/>
            <person name="Kuo A."/>
            <person name="Mondo S."/>
            <person name="Riley R."/>
            <person name="Otillar R."/>
            <person name="Haridas S."/>
            <person name="Lipzen A."/>
            <person name="Grimwood J."/>
            <person name="Schmutz J."/>
            <person name="Clum A."/>
            <person name="Reid I.D."/>
            <person name="Moisan M.C."/>
            <person name="Butler G."/>
            <person name="Nguyen T.T.M."/>
            <person name="Dewar K."/>
            <person name="Conant G."/>
            <person name="Drula E."/>
            <person name="Henrissat B."/>
            <person name="Hansel C."/>
            <person name="Singer S."/>
            <person name="Hutchinson M.I."/>
            <person name="de Vries R.P."/>
            <person name="Natvig D.O."/>
            <person name="Powell A.J."/>
            <person name="Tsang A."/>
            <person name="Grigoriev I.V."/>
        </authorList>
    </citation>
    <scope>NUCLEOTIDE SEQUENCE [LARGE SCALE GENOMIC DNA]</scope>
    <source>
        <strain evidence="1 2">ATCC 24622</strain>
    </source>
</reference>